<dbReference type="Pfam" id="PF16054">
    <property type="entry name" value="TMEM72"/>
    <property type="match status" value="1"/>
</dbReference>
<keyword evidence="1" id="KW-1133">Transmembrane helix</keyword>
<gene>
    <name evidence="2" type="ORF">BXYJ_LOCUS10672</name>
</gene>
<feature type="transmembrane region" description="Helical" evidence="1">
    <location>
        <begin position="122"/>
        <end position="139"/>
    </location>
</feature>
<feature type="transmembrane region" description="Helical" evidence="1">
    <location>
        <begin position="46"/>
        <end position="67"/>
    </location>
</feature>
<name>A0A1I7S6L6_BURXY</name>
<sequence length="159" mass="17707">MDPSYVESGNYVYINRYPACRFFSHIRTAFGIFTVFILWCAAFDSVIGITSVPIGIYLAVISCPVFLLECGKVIRICCGTDGALCSVFSLVLGFDRWKRGIFYCVMAVPCFFQSIATWFSEFAGLMLFICGCLYVAKVFQKKKVPTFVPDPASATGTRQ</sequence>
<dbReference type="Proteomes" id="UP000095284">
    <property type="component" value="Unplaced"/>
</dbReference>
<evidence type="ECO:0000256" key="1">
    <source>
        <dbReference type="SAM" id="Phobius"/>
    </source>
</evidence>
<feature type="transmembrane region" description="Helical" evidence="1">
    <location>
        <begin position="22"/>
        <end position="39"/>
    </location>
</feature>
<dbReference type="OrthoDB" id="5946061at2759"/>
<dbReference type="AlphaFoldDB" id="A0A1I7S6L6"/>
<feature type="transmembrane region" description="Helical" evidence="1">
    <location>
        <begin position="73"/>
        <end position="93"/>
    </location>
</feature>
<evidence type="ECO:0000313" key="4">
    <source>
        <dbReference type="Proteomes" id="UP000659654"/>
    </source>
</evidence>
<dbReference type="WBParaSite" id="BXY_0865400.1">
    <property type="protein sequence ID" value="BXY_0865400.1"/>
    <property type="gene ID" value="BXY_0865400"/>
</dbReference>
<reference evidence="5" key="1">
    <citation type="submission" date="2016-11" db="UniProtKB">
        <authorList>
            <consortium name="WormBaseParasite"/>
        </authorList>
    </citation>
    <scope>IDENTIFICATION</scope>
</reference>
<evidence type="ECO:0000313" key="5">
    <source>
        <dbReference type="WBParaSite" id="BXY_0865400.1"/>
    </source>
</evidence>
<proteinExistence type="predicted"/>
<evidence type="ECO:0000313" key="2">
    <source>
        <dbReference type="EMBL" id="CAD5229808.1"/>
    </source>
</evidence>
<dbReference type="Proteomes" id="UP000582659">
    <property type="component" value="Unassembled WGS sequence"/>
</dbReference>
<keyword evidence="1" id="KW-0812">Transmembrane</keyword>
<dbReference type="EMBL" id="CAJFCV020000005">
    <property type="protein sequence ID" value="CAG9120544.1"/>
    <property type="molecule type" value="Genomic_DNA"/>
</dbReference>
<keyword evidence="1" id="KW-0472">Membrane</keyword>
<dbReference type="Proteomes" id="UP000659654">
    <property type="component" value="Unassembled WGS sequence"/>
</dbReference>
<reference evidence="2" key="2">
    <citation type="submission" date="2020-09" db="EMBL/GenBank/DDBJ databases">
        <authorList>
            <person name="Kikuchi T."/>
        </authorList>
    </citation>
    <scope>NUCLEOTIDE SEQUENCE</scope>
    <source>
        <strain evidence="2">Ka4C1</strain>
    </source>
</reference>
<organism evidence="3 5">
    <name type="scientific">Bursaphelenchus xylophilus</name>
    <name type="common">Pinewood nematode worm</name>
    <name type="synonym">Aphelenchoides xylophilus</name>
    <dbReference type="NCBI Taxonomy" id="6326"/>
    <lineage>
        <taxon>Eukaryota</taxon>
        <taxon>Metazoa</taxon>
        <taxon>Ecdysozoa</taxon>
        <taxon>Nematoda</taxon>
        <taxon>Chromadorea</taxon>
        <taxon>Rhabditida</taxon>
        <taxon>Tylenchina</taxon>
        <taxon>Tylenchomorpha</taxon>
        <taxon>Aphelenchoidea</taxon>
        <taxon>Aphelenchoididae</taxon>
        <taxon>Bursaphelenchus</taxon>
    </lineage>
</organism>
<protein>
    <submittedName>
        <fullName evidence="2">(pine wood nematode) hypothetical protein</fullName>
    </submittedName>
</protein>
<dbReference type="InterPro" id="IPR032055">
    <property type="entry name" value="TMEM72"/>
</dbReference>
<evidence type="ECO:0000313" key="3">
    <source>
        <dbReference type="Proteomes" id="UP000095284"/>
    </source>
</evidence>
<keyword evidence="4" id="KW-1185">Reference proteome</keyword>
<accession>A0A1I7S6L6</accession>
<dbReference type="EMBL" id="CAJFDI010000005">
    <property type="protein sequence ID" value="CAD5229808.1"/>
    <property type="molecule type" value="Genomic_DNA"/>
</dbReference>